<proteinExistence type="predicted"/>
<dbReference type="Gene3D" id="3.40.50.170">
    <property type="entry name" value="Formyl transferase, N-terminal domain"/>
    <property type="match status" value="1"/>
</dbReference>
<gene>
    <name evidence="2" type="ORF">FCV50_23355</name>
</gene>
<dbReference type="InterPro" id="IPR036477">
    <property type="entry name" value="Formyl_transf_N_sf"/>
</dbReference>
<accession>A0A4V5R645</accession>
<dbReference type="AlphaFoldDB" id="A0A4V5R645"/>
<dbReference type="RefSeq" id="WP_136981547.1">
    <property type="nucleotide sequence ID" value="NZ_SYUV01000153.1"/>
</dbReference>
<dbReference type="Pfam" id="PF00551">
    <property type="entry name" value="Formyl_trans_N"/>
    <property type="match status" value="1"/>
</dbReference>
<dbReference type="SUPFAM" id="SSF53328">
    <property type="entry name" value="Formyltransferase"/>
    <property type="match status" value="1"/>
</dbReference>
<dbReference type="Proteomes" id="UP000307574">
    <property type="component" value="Unassembled WGS sequence"/>
</dbReference>
<evidence type="ECO:0000313" key="2">
    <source>
        <dbReference type="EMBL" id="TKF23168.1"/>
    </source>
</evidence>
<reference evidence="2 3" key="1">
    <citation type="submission" date="2019-04" db="EMBL/GenBank/DDBJ databases">
        <title>A reverse ecology approach based on a biological definition of microbial populations.</title>
        <authorList>
            <person name="Arevalo P."/>
            <person name="Vaninsberghe D."/>
            <person name="Elsherbini J."/>
            <person name="Gore J."/>
            <person name="Polz M."/>
        </authorList>
    </citation>
    <scope>NUCLEOTIDE SEQUENCE [LARGE SCALE GENOMIC DNA]</scope>
    <source>
        <strain evidence="2 3">10N.261.46.F4</strain>
    </source>
</reference>
<comment type="caution">
    <text evidence="2">The sequence shown here is derived from an EMBL/GenBank/DDBJ whole genome shotgun (WGS) entry which is preliminary data.</text>
</comment>
<sequence>MLNRKLASNIIDLYKFRFDELKINHVSTLKNAILNVSTVEECIKLFKLIDIFTSNNPTLCMKDDLFSLESKLFEIATKNKSKNRAYSYDLSNSNEKSHYTDILIISPSISDKILRYAGCLKEKFGIYCNIILFNNFTLNKPYSCKSKVWYPSEKKENVRVDNDIVLIDIVQTEDELIKACKYKFSRSLVFTMGCGKFSRDVIDIFKNGIINIHNGFLPYFRGLDSPGWSFLLSEPFGVSAHKINCEFDLGSLVCSRQVETGRKMEFSNVTSSMMIDITKVTIIEKKTLLTKEINGGSYYPPLGDLAIDFLERKHEDIFIGRH</sequence>
<organism evidence="2 3">
    <name type="scientific">Vibrio kanaloae</name>
    <dbReference type="NCBI Taxonomy" id="170673"/>
    <lineage>
        <taxon>Bacteria</taxon>
        <taxon>Pseudomonadati</taxon>
        <taxon>Pseudomonadota</taxon>
        <taxon>Gammaproteobacteria</taxon>
        <taxon>Vibrionales</taxon>
        <taxon>Vibrionaceae</taxon>
        <taxon>Vibrio</taxon>
    </lineage>
</organism>
<dbReference type="EMBL" id="SYUV01000153">
    <property type="protein sequence ID" value="TKF23168.1"/>
    <property type="molecule type" value="Genomic_DNA"/>
</dbReference>
<evidence type="ECO:0000259" key="1">
    <source>
        <dbReference type="Pfam" id="PF00551"/>
    </source>
</evidence>
<protein>
    <recommendedName>
        <fullName evidence="1">Formyl transferase N-terminal domain-containing protein</fullName>
    </recommendedName>
</protein>
<feature type="domain" description="Formyl transferase N-terminal" evidence="1">
    <location>
        <begin position="183"/>
        <end position="260"/>
    </location>
</feature>
<name>A0A4V5R645_9VIBR</name>
<dbReference type="InterPro" id="IPR002376">
    <property type="entry name" value="Formyl_transf_N"/>
</dbReference>
<evidence type="ECO:0000313" key="3">
    <source>
        <dbReference type="Proteomes" id="UP000307574"/>
    </source>
</evidence>